<evidence type="ECO:0000313" key="2">
    <source>
        <dbReference type="Proteomes" id="UP000316628"/>
    </source>
</evidence>
<dbReference type="Proteomes" id="UP000316628">
    <property type="component" value="Unassembled WGS sequence"/>
</dbReference>
<comment type="caution">
    <text evidence="1">The sequence shown here is derived from an EMBL/GenBank/DDBJ whole genome shotgun (WGS) entry which is preliminary data.</text>
</comment>
<dbReference type="EMBL" id="VFPP01000001">
    <property type="protein sequence ID" value="TQM79134.1"/>
    <property type="molecule type" value="Genomic_DNA"/>
</dbReference>
<organism evidence="1 2">
    <name type="scientific">Saccharothrix saharensis</name>
    <dbReference type="NCBI Taxonomy" id="571190"/>
    <lineage>
        <taxon>Bacteria</taxon>
        <taxon>Bacillati</taxon>
        <taxon>Actinomycetota</taxon>
        <taxon>Actinomycetes</taxon>
        <taxon>Pseudonocardiales</taxon>
        <taxon>Pseudonocardiaceae</taxon>
        <taxon>Saccharothrix</taxon>
    </lineage>
</organism>
<proteinExistence type="predicted"/>
<protein>
    <submittedName>
        <fullName evidence="1">Uncharacterized protein</fullName>
    </submittedName>
</protein>
<accession>A0A543J8J9</accession>
<sequence length="37" mass="4200">MDRLDREAVDGVLSFRYQRRSSGTTPSAIRVADFRLG</sequence>
<evidence type="ECO:0000313" key="1">
    <source>
        <dbReference type="EMBL" id="TQM79134.1"/>
    </source>
</evidence>
<dbReference type="AlphaFoldDB" id="A0A543J8J9"/>
<name>A0A543J8J9_9PSEU</name>
<keyword evidence="2" id="KW-1185">Reference proteome</keyword>
<gene>
    <name evidence="1" type="ORF">FHX81_1429</name>
</gene>
<reference evidence="1 2" key="1">
    <citation type="submission" date="2019-06" db="EMBL/GenBank/DDBJ databases">
        <title>Sequencing the genomes of 1000 actinobacteria strains.</title>
        <authorList>
            <person name="Klenk H.-P."/>
        </authorList>
    </citation>
    <scope>NUCLEOTIDE SEQUENCE [LARGE SCALE GENOMIC DNA]</scope>
    <source>
        <strain evidence="1 2">DSM 45456</strain>
    </source>
</reference>